<protein>
    <recommendedName>
        <fullName evidence="1">Heterokaryon incompatibility domain-containing protein</fullName>
    </recommendedName>
</protein>
<dbReference type="OrthoDB" id="194358at2759"/>
<evidence type="ECO:0000313" key="3">
    <source>
        <dbReference type="Proteomes" id="UP000566819"/>
    </source>
</evidence>
<evidence type="ECO:0000259" key="1">
    <source>
        <dbReference type="Pfam" id="PF06985"/>
    </source>
</evidence>
<comment type="caution">
    <text evidence="2">The sequence shown here is derived from an EMBL/GenBank/DDBJ whole genome shotgun (WGS) entry which is preliminary data.</text>
</comment>
<proteinExistence type="predicted"/>
<dbReference type="PANTHER" id="PTHR24148">
    <property type="entry name" value="ANKYRIN REPEAT DOMAIN-CONTAINING PROTEIN 39 HOMOLOG-RELATED"/>
    <property type="match status" value="1"/>
</dbReference>
<dbReference type="EMBL" id="JAAMPI010001014">
    <property type="protein sequence ID" value="KAF4627179.1"/>
    <property type="molecule type" value="Genomic_DNA"/>
</dbReference>
<dbReference type="InterPro" id="IPR010730">
    <property type="entry name" value="HET"/>
</dbReference>
<keyword evidence="3" id="KW-1185">Reference proteome</keyword>
<name>A0A8H4W128_9HELO</name>
<sequence>MSRYTPLRDPRSIWLLRLAKDPESGKASYDLEIESLAEDPDYLALSYTWGSVLEYDTVPIAAEGNETSMFYDFHCGEALFQIPATLHDVLFSLESEPPFTPLIWIDFFCISQDDQEEKAIQIQLMGEIYSTAIGILLEICERHCVDALWRTMVVDSDGPTQTSIGFYDWVRGKLAYELVHYMGIGDDKQTGDYVKSLDILDQLQPSPLPSKDEVMEYAASVAVLTVLRNNDKHEFIREGEEIRDSAFIKVEGQQRLFTNLFEPISVDKRLYRRSRGHPGLGPASTLPGGEIWLLQGVAVLLIMRTHPEKSNILIGETYLHGFMHIANVYRTAFKKHQNLLGMEANRDVDYP</sequence>
<evidence type="ECO:0000313" key="2">
    <source>
        <dbReference type="EMBL" id="KAF4627179.1"/>
    </source>
</evidence>
<dbReference type="AlphaFoldDB" id="A0A8H4W128"/>
<organism evidence="2 3">
    <name type="scientific">Cudoniella acicularis</name>
    <dbReference type="NCBI Taxonomy" id="354080"/>
    <lineage>
        <taxon>Eukaryota</taxon>
        <taxon>Fungi</taxon>
        <taxon>Dikarya</taxon>
        <taxon>Ascomycota</taxon>
        <taxon>Pezizomycotina</taxon>
        <taxon>Leotiomycetes</taxon>
        <taxon>Helotiales</taxon>
        <taxon>Tricladiaceae</taxon>
        <taxon>Cudoniella</taxon>
    </lineage>
</organism>
<dbReference type="Pfam" id="PF06985">
    <property type="entry name" value="HET"/>
    <property type="match status" value="1"/>
</dbReference>
<dbReference type="Proteomes" id="UP000566819">
    <property type="component" value="Unassembled WGS sequence"/>
</dbReference>
<reference evidence="2 3" key="1">
    <citation type="submission" date="2020-03" db="EMBL/GenBank/DDBJ databases">
        <title>Draft Genome Sequence of Cudoniella acicularis.</title>
        <authorList>
            <person name="Buettner E."/>
            <person name="Kellner H."/>
        </authorList>
    </citation>
    <scope>NUCLEOTIDE SEQUENCE [LARGE SCALE GENOMIC DNA]</scope>
    <source>
        <strain evidence="2 3">DSM 108380</strain>
    </source>
</reference>
<accession>A0A8H4W128</accession>
<gene>
    <name evidence="2" type="ORF">G7Y89_g10977</name>
</gene>
<feature type="domain" description="Heterokaryon incompatibility" evidence="1">
    <location>
        <begin position="42"/>
        <end position="134"/>
    </location>
</feature>
<dbReference type="InterPro" id="IPR052895">
    <property type="entry name" value="HetReg/Transcr_Mod"/>
</dbReference>
<dbReference type="PANTHER" id="PTHR24148:SF64">
    <property type="entry name" value="HETEROKARYON INCOMPATIBILITY DOMAIN-CONTAINING PROTEIN"/>
    <property type="match status" value="1"/>
</dbReference>